<dbReference type="Proteomes" id="UP001597557">
    <property type="component" value="Unassembled WGS sequence"/>
</dbReference>
<evidence type="ECO:0000313" key="3">
    <source>
        <dbReference type="Proteomes" id="UP001597557"/>
    </source>
</evidence>
<dbReference type="RefSeq" id="WP_377183375.1">
    <property type="nucleotide sequence ID" value="NZ_JBHUPD010000001.1"/>
</dbReference>
<gene>
    <name evidence="2" type="ORF">ACFS5N_06305</name>
</gene>
<feature type="compositionally biased region" description="Basic and acidic residues" evidence="1">
    <location>
        <begin position="24"/>
        <end position="34"/>
    </location>
</feature>
<protein>
    <submittedName>
        <fullName evidence="2">Uncharacterized protein</fullName>
    </submittedName>
</protein>
<feature type="region of interest" description="Disordered" evidence="1">
    <location>
        <begin position="1"/>
        <end position="81"/>
    </location>
</feature>
<sequence>METTEAKDPKDEQITNEDTSVTNKDGDNDLEQGKQPDAQNNPDNDVDTVIPSTDDSGDPTAPKPEDEDTSNKGQGPKGENL</sequence>
<evidence type="ECO:0000256" key="1">
    <source>
        <dbReference type="SAM" id="MobiDB-lite"/>
    </source>
</evidence>
<name>A0ABW5Y9V8_9SPHI</name>
<reference evidence="3" key="1">
    <citation type="journal article" date="2019" name="Int. J. Syst. Evol. Microbiol.">
        <title>The Global Catalogue of Microorganisms (GCM) 10K type strain sequencing project: providing services to taxonomists for standard genome sequencing and annotation.</title>
        <authorList>
            <consortium name="The Broad Institute Genomics Platform"/>
            <consortium name="The Broad Institute Genome Sequencing Center for Infectious Disease"/>
            <person name="Wu L."/>
            <person name="Ma J."/>
        </authorList>
    </citation>
    <scope>NUCLEOTIDE SEQUENCE [LARGE SCALE GENOMIC DNA]</scope>
    <source>
        <strain evidence="3">KCTC 22437</strain>
    </source>
</reference>
<accession>A0ABW5Y9V8</accession>
<dbReference type="EMBL" id="JBHUPD010000001">
    <property type="protein sequence ID" value="MFD2872070.1"/>
    <property type="molecule type" value="Genomic_DNA"/>
</dbReference>
<organism evidence="2 3">
    <name type="scientific">Mucilaginibacter ximonensis</name>
    <dbReference type="NCBI Taxonomy" id="538021"/>
    <lineage>
        <taxon>Bacteria</taxon>
        <taxon>Pseudomonadati</taxon>
        <taxon>Bacteroidota</taxon>
        <taxon>Sphingobacteriia</taxon>
        <taxon>Sphingobacteriales</taxon>
        <taxon>Sphingobacteriaceae</taxon>
        <taxon>Mucilaginibacter</taxon>
    </lineage>
</organism>
<evidence type="ECO:0000313" key="2">
    <source>
        <dbReference type="EMBL" id="MFD2872070.1"/>
    </source>
</evidence>
<comment type="caution">
    <text evidence="2">The sequence shown here is derived from an EMBL/GenBank/DDBJ whole genome shotgun (WGS) entry which is preliminary data.</text>
</comment>
<proteinExistence type="predicted"/>
<keyword evidence="3" id="KW-1185">Reference proteome</keyword>
<feature type="compositionally biased region" description="Basic and acidic residues" evidence="1">
    <location>
        <begin position="1"/>
        <end position="13"/>
    </location>
</feature>